<accession>A0A9P0EBW8</accession>
<gene>
    <name evidence="1" type="ORF">NEZAVI_LOCUS4497</name>
</gene>
<evidence type="ECO:0000313" key="2">
    <source>
        <dbReference type="Proteomes" id="UP001152798"/>
    </source>
</evidence>
<organism evidence="1 2">
    <name type="scientific">Nezara viridula</name>
    <name type="common">Southern green stink bug</name>
    <name type="synonym">Cimex viridulus</name>
    <dbReference type="NCBI Taxonomy" id="85310"/>
    <lineage>
        <taxon>Eukaryota</taxon>
        <taxon>Metazoa</taxon>
        <taxon>Ecdysozoa</taxon>
        <taxon>Arthropoda</taxon>
        <taxon>Hexapoda</taxon>
        <taxon>Insecta</taxon>
        <taxon>Pterygota</taxon>
        <taxon>Neoptera</taxon>
        <taxon>Paraneoptera</taxon>
        <taxon>Hemiptera</taxon>
        <taxon>Heteroptera</taxon>
        <taxon>Panheteroptera</taxon>
        <taxon>Pentatomomorpha</taxon>
        <taxon>Pentatomoidea</taxon>
        <taxon>Pentatomidae</taxon>
        <taxon>Pentatominae</taxon>
        <taxon>Nezara</taxon>
    </lineage>
</organism>
<dbReference type="Proteomes" id="UP001152798">
    <property type="component" value="Chromosome 2"/>
</dbReference>
<dbReference type="EMBL" id="OV725078">
    <property type="protein sequence ID" value="CAH1393888.1"/>
    <property type="molecule type" value="Genomic_DNA"/>
</dbReference>
<protein>
    <submittedName>
        <fullName evidence="1">Uncharacterized protein</fullName>
    </submittedName>
</protein>
<sequence length="208" mass="23125">MISLITCLNAKVKVVAKFVPEIIIIPCFTLIKMRQTLSPPSLKCEPPLSLDQFSHAVSCHATTYSQILLGTALGRIFSSSGQWYSSRMVVDPGSQTNLITTDLMKKLCLRSRISPLVVSGGDRAEKRYEDRRYEGSSSGPKCLGCMDRGTSTLKGTKEVEKEEEEEERTVKAFFKRNVKREVKQIKSSRGLTKGLNSASHYVLFPANS</sequence>
<keyword evidence="2" id="KW-1185">Reference proteome</keyword>
<dbReference type="AlphaFoldDB" id="A0A9P0EBW8"/>
<name>A0A9P0EBW8_NEZVI</name>
<proteinExistence type="predicted"/>
<evidence type="ECO:0000313" key="1">
    <source>
        <dbReference type="EMBL" id="CAH1393888.1"/>
    </source>
</evidence>
<dbReference type="OrthoDB" id="6614686at2759"/>
<reference evidence="1" key="1">
    <citation type="submission" date="2022-01" db="EMBL/GenBank/DDBJ databases">
        <authorList>
            <person name="King R."/>
        </authorList>
    </citation>
    <scope>NUCLEOTIDE SEQUENCE</scope>
</reference>